<dbReference type="CDD" id="cd00667">
    <property type="entry name" value="ring_hydroxylating_dioxygenases_beta"/>
    <property type="match status" value="1"/>
</dbReference>
<dbReference type="PANTHER" id="PTHR41534:SF1">
    <property type="entry name" value="BLR3401 PROTEIN"/>
    <property type="match status" value="1"/>
</dbReference>
<keyword evidence="4" id="KW-1185">Reference proteome</keyword>
<dbReference type="Proteomes" id="UP000295182">
    <property type="component" value="Unassembled WGS sequence"/>
</dbReference>
<sequence length="161" mass="19017">MLSYESIQTFLYQEARALDDRRWDDWLAFYAPDANFHMPAWDDDGGLTTDPQKEVSLIYYPSRAGLEDRIFRIETERAASAIPDTRTGHALSNIEVLKQDENSIEVRFNWTTHAYRYNIVDTYFGYSIYTINTSGETPLIQRKYVVLKNDRIHHWLDVYHI</sequence>
<evidence type="ECO:0000256" key="2">
    <source>
        <dbReference type="ARBA" id="ARBA00023002"/>
    </source>
</evidence>
<gene>
    <name evidence="3" type="ORF">EV674_11374</name>
</gene>
<dbReference type="NCBIfam" id="TIGR03232">
    <property type="entry name" value="benzo_1_2_benB"/>
    <property type="match status" value="1"/>
</dbReference>
<evidence type="ECO:0000256" key="1">
    <source>
        <dbReference type="ARBA" id="ARBA00009570"/>
    </source>
</evidence>
<dbReference type="SUPFAM" id="SSF54427">
    <property type="entry name" value="NTF2-like"/>
    <property type="match status" value="1"/>
</dbReference>
<organism evidence="3 4">
    <name type="scientific">Simplicispira metamorpha</name>
    <dbReference type="NCBI Taxonomy" id="80881"/>
    <lineage>
        <taxon>Bacteria</taxon>
        <taxon>Pseudomonadati</taxon>
        <taxon>Pseudomonadota</taxon>
        <taxon>Betaproteobacteria</taxon>
        <taxon>Burkholderiales</taxon>
        <taxon>Comamonadaceae</taxon>
        <taxon>Simplicispira</taxon>
    </lineage>
</organism>
<dbReference type="PANTHER" id="PTHR41534">
    <property type="entry name" value="BLR3401 PROTEIN"/>
    <property type="match status" value="1"/>
</dbReference>
<protein>
    <submittedName>
        <fullName evidence="3">Benzoate/toluate 1,2-dioxygenase beta subunit</fullName>
    </submittedName>
</protein>
<keyword evidence="2" id="KW-0560">Oxidoreductase</keyword>
<reference evidence="3 4" key="1">
    <citation type="submission" date="2019-03" db="EMBL/GenBank/DDBJ databases">
        <title>Genomic Encyclopedia of Type Strains, Phase IV (KMG-IV): sequencing the most valuable type-strain genomes for metagenomic binning, comparative biology and taxonomic classification.</title>
        <authorList>
            <person name="Goeker M."/>
        </authorList>
    </citation>
    <scope>NUCLEOTIDE SEQUENCE [LARGE SCALE GENOMIC DNA]</scope>
    <source>
        <strain evidence="3 4">DSM 1837</strain>
    </source>
</reference>
<dbReference type="Gene3D" id="3.10.450.50">
    <property type="match status" value="1"/>
</dbReference>
<dbReference type="Pfam" id="PF00866">
    <property type="entry name" value="Ring_hydroxyl_B"/>
    <property type="match status" value="1"/>
</dbReference>
<dbReference type="InterPro" id="IPR017641">
    <property type="entry name" value="Benzo_1-2-diOase_ssu"/>
</dbReference>
<keyword evidence="3" id="KW-0223">Dioxygenase</keyword>
<comment type="similarity">
    <text evidence="1">Belongs to the bacterial ring-hydroxylating dioxygenase beta subunit family.</text>
</comment>
<accession>A0A4R2N8J5</accession>
<dbReference type="InterPro" id="IPR000391">
    <property type="entry name" value="Rng_hydr_dOase-bsu"/>
</dbReference>
<name>A0A4R2N8J5_9BURK</name>
<dbReference type="InterPro" id="IPR032710">
    <property type="entry name" value="NTF2-like_dom_sf"/>
</dbReference>
<dbReference type="EMBL" id="SLXH01000013">
    <property type="protein sequence ID" value="TCP17307.1"/>
    <property type="molecule type" value="Genomic_DNA"/>
</dbReference>
<evidence type="ECO:0000313" key="4">
    <source>
        <dbReference type="Proteomes" id="UP000295182"/>
    </source>
</evidence>
<proteinExistence type="inferred from homology"/>
<evidence type="ECO:0000313" key="3">
    <source>
        <dbReference type="EMBL" id="TCP17307.1"/>
    </source>
</evidence>
<dbReference type="AlphaFoldDB" id="A0A4R2N8J5"/>
<dbReference type="RefSeq" id="WP_193552687.1">
    <property type="nucleotide sequence ID" value="NZ_QXNC01000013.1"/>
</dbReference>
<dbReference type="GO" id="GO:0019380">
    <property type="term" value="P:3-phenylpropionate catabolic process"/>
    <property type="evidence" value="ECO:0007669"/>
    <property type="project" value="TreeGrafter"/>
</dbReference>
<comment type="caution">
    <text evidence="3">The sequence shown here is derived from an EMBL/GenBank/DDBJ whole genome shotgun (WGS) entry which is preliminary data.</text>
</comment>
<dbReference type="GO" id="GO:0051213">
    <property type="term" value="F:dioxygenase activity"/>
    <property type="evidence" value="ECO:0007669"/>
    <property type="project" value="UniProtKB-KW"/>
</dbReference>